<evidence type="ECO:0008006" key="4">
    <source>
        <dbReference type="Google" id="ProtNLM"/>
    </source>
</evidence>
<evidence type="ECO:0000313" key="3">
    <source>
        <dbReference type="Proteomes" id="UP001139447"/>
    </source>
</evidence>
<gene>
    <name evidence="2" type="ORF">MMF98_19515</name>
</gene>
<evidence type="ECO:0000313" key="2">
    <source>
        <dbReference type="EMBL" id="MCJ0765405.1"/>
    </source>
</evidence>
<dbReference type="AlphaFoldDB" id="A0A9X1VYQ6"/>
<dbReference type="Gene3D" id="2.30.30.140">
    <property type="match status" value="1"/>
</dbReference>
<keyword evidence="1" id="KW-0732">Signal</keyword>
<protein>
    <recommendedName>
        <fullName evidence="4">Agenet-like domain-containing protein</fullName>
    </recommendedName>
</protein>
<organism evidence="2 3">
    <name type="scientific">Variovorax terrae</name>
    <dbReference type="NCBI Taxonomy" id="2923278"/>
    <lineage>
        <taxon>Bacteria</taxon>
        <taxon>Pseudomonadati</taxon>
        <taxon>Pseudomonadota</taxon>
        <taxon>Betaproteobacteria</taxon>
        <taxon>Burkholderiales</taxon>
        <taxon>Comamonadaceae</taxon>
        <taxon>Variovorax</taxon>
    </lineage>
</organism>
<comment type="caution">
    <text evidence="2">The sequence shown here is derived from an EMBL/GenBank/DDBJ whole genome shotgun (WGS) entry which is preliminary data.</text>
</comment>
<proteinExistence type="predicted"/>
<feature type="chain" id="PRO_5040967872" description="Agenet-like domain-containing protein" evidence="1">
    <location>
        <begin position="17"/>
        <end position="107"/>
    </location>
</feature>
<feature type="signal peptide" evidence="1">
    <location>
        <begin position="1"/>
        <end position="16"/>
    </location>
</feature>
<sequence length="107" mass="11401">MTGILLAAAAAATAQAAWQVGDKVRVWVSADYYDGTVVEVGSGDHAGQYRIHFDNFSSEQYALAKNVLPRKPAPANSGQARKTGQNGCRIMVLNNLPVCDPASVPKR</sequence>
<keyword evidence="3" id="KW-1185">Reference proteome</keyword>
<dbReference type="Proteomes" id="UP001139447">
    <property type="component" value="Unassembled WGS sequence"/>
</dbReference>
<name>A0A9X1VYQ6_9BURK</name>
<reference evidence="2" key="1">
    <citation type="submission" date="2022-03" db="EMBL/GenBank/DDBJ databases">
        <authorList>
            <person name="Woo C.Y."/>
        </authorList>
    </citation>
    <scope>NUCLEOTIDE SEQUENCE</scope>
    <source>
        <strain evidence="2">CYS-02</strain>
    </source>
</reference>
<evidence type="ECO:0000256" key="1">
    <source>
        <dbReference type="SAM" id="SignalP"/>
    </source>
</evidence>
<accession>A0A9X1VYQ6</accession>
<dbReference type="EMBL" id="JALGBI010000003">
    <property type="protein sequence ID" value="MCJ0765405.1"/>
    <property type="molecule type" value="Genomic_DNA"/>
</dbReference>
<dbReference type="RefSeq" id="WP_243308774.1">
    <property type="nucleotide sequence ID" value="NZ_JALGBI010000003.1"/>
</dbReference>